<comment type="caution">
    <text evidence="1">The sequence shown here is derived from an EMBL/GenBank/DDBJ whole genome shotgun (WGS) entry which is preliminary data.</text>
</comment>
<evidence type="ECO:0000313" key="1">
    <source>
        <dbReference type="EMBL" id="KAK4747940.1"/>
    </source>
</evidence>
<dbReference type="Proteomes" id="UP001345219">
    <property type="component" value="Chromosome 12"/>
</dbReference>
<reference evidence="1 2" key="1">
    <citation type="journal article" date="2023" name="Hortic Res">
        <title>Pangenome of water caltrop reveals structural variations and asymmetric subgenome divergence after allopolyploidization.</title>
        <authorList>
            <person name="Zhang X."/>
            <person name="Chen Y."/>
            <person name="Wang L."/>
            <person name="Yuan Y."/>
            <person name="Fang M."/>
            <person name="Shi L."/>
            <person name="Lu R."/>
            <person name="Comes H.P."/>
            <person name="Ma Y."/>
            <person name="Chen Y."/>
            <person name="Huang G."/>
            <person name="Zhou Y."/>
            <person name="Zheng Z."/>
            <person name="Qiu Y."/>
        </authorList>
    </citation>
    <scope>NUCLEOTIDE SEQUENCE [LARGE SCALE GENOMIC DNA]</scope>
    <source>
        <tissue evidence="1">Roots</tissue>
    </source>
</reference>
<gene>
    <name evidence="1" type="ORF">SAY87_014526</name>
</gene>
<keyword evidence="2" id="KW-1185">Reference proteome</keyword>
<sequence length="55" mass="6440">MESWQLQKKKAFPGRKAAIQLDSGVEVRYIRLNTKKNKDKQTPLYPPFVSIRTHP</sequence>
<evidence type="ECO:0000313" key="2">
    <source>
        <dbReference type="Proteomes" id="UP001345219"/>
    </source>
</evidence>
<dbReference type="EMBL" id="JAXIOK010000019">
    <property type="protein sequence ID" value="KAK4747940.1"/>
    <property type="molecule type" value="Genomic_DNA"/>
</dbReference>
<protein>
    <submittedName>
        <fullName evidence="1">Uncharacterized protein</fullName>
    </submittedName>
</protein>
<accession>A0AAN7JL86</accession>
<dbReference type="AlphaFoldDB" id="A0AAN7JL86"/>
<name>A0AAN7JL86_9MYRT</name>
<proteinExistence type="predicted"/>
<organism evidence="1 2">
    <name type="scientific">Trapa incisa</name>
    <dbReference type="NCBI Taxonomy" id="236973"/>
    <lineage>
        <taxon>Eukaryota</taxon>
        <taxon>Viridiplantae</taxon>
        <taxon>Streptophyta</taxon>
        <taxon>Embryophyta</taxon>
        <taxon>Tracheophyta</taxon>
        <taxon>Spermatophyta</taxon>
        <taxon>Magnoliopsida</taxon>
        <taxon>eudicotyledons</taxon>
        <taxon>Gunneridae</taxon>
        <taxon>Pentapetalae</taxon>
        <taxon>rosids</taxon>
        <taxon>malvids</taxon>
        <taxon>Myrtales</taxon>
        <taxon>Lythraceae</taxon>
        <taxon>Trapa</taxon>
    </lineage>
</organism>